<evidence type="ECO:0000256" key="3">
    <source>
        <dbReference type="ARBA" id="ARBA00023002"/>
    </source>
</evidence>
<accession>A0A7T1TTA4</accession>
<sequence length="529" mass="60308">MLAQILMSPVAFMVLTLVPGLLLVIALIEGLFPGRLPPIFVDILSRTLNTYLTWRYPIQSVTEGVSIPSCPYRWPNGQGDKAKFFDGIENSQKWESDYGHVYRIWSGMKPEIVLTRPDQLQSIFFDSDQHSKATNNDSGYLLGQLLGQCVGLISPPRWQAVRAIMEGPFRQRSSQNKTVQIRDMVNSFIENSFRKGLISAGTLHPARDLKMLPFWIVCDLFYGQLPAKFTEELRGLITIREGLMKHAMSGGIVQFSLSRNLPTEANRDLKIFKRQWRRFNSEIVLYWRARKGDVPIIDMYDAIETGKVSEEEVLQTLDEAIFANLDVTTGGLSWNPVFLAAYHECQETLRQEIIQAEKDGRMDQYLQSSSTYLQACILESSRLKPLAAFSVPQSAPTDRVVSGYNIPANTNFVVDSYALNIRSDHWGPDNDTYRPERFLAQDNVKLRYLFWRFGFGPRQCMGKYVTDIIIRAAVVNIVQNYNLRLLDQTTWSRDKSCWITHPDFEIGCERIESETPAVSLDVADVEVMG</sequence>
<keyword evidence="5 7" id="KW-0503">Monooxygenase</keyword>
<dbReference type="Gene3D" id="1.10.630.10">
    <property type="entry name" value="Cytochrome P450"/>
    <property type="match status" value="1"/>
</dbReference>
<name>A0A7T1TTA4_9EURO</name>
<comment type="similarity">
    <text evidence="7">Belongs to the cytochrome P450 family.</text>
</comment>
<keyword evidence="6 7" id="KW-0349">Heme</keyword>
<dbReference type="InterPro" id="IPR036396">
    <property type="entry name" value="Cyt_P450_sf"/>
</dbReference>
<dbReference type="PANTHER" id="PTHR24303:SF31">
    <property type="entry name" value="CYTOCHROME P450 307A1-RELATED"/>
    <property type="match status" value="1"/>
</dbReference>
<dbReference type="GO" id="GO:0043386">
    <property type="term" value="P:mycotoxin biosynthetic process"/>
    <property type="evidence" value="ECO:0007669"/>
    <property type="project" value="UniProtKB-ARBA"/>
</dbReference>
<dbReference type="AlphaFoldDB" id="A0A7T1TTA4"/>
<keyword evidence="3 7" id="KW-0560">Oxidoreductase</keyword>
<dbReference type="PROSITE" id="PS00086">
    <property type="entry name" value="CYTOCHROME_P450"/>
    <property type="match status" value="1"/>
</dbReference>
<evidence type="ECO:0000256" key="2">
    <source>
        <dbReference type="ARBA" id="ARBA00022723"/>
    </source>
</evidence>
<evidence type="ECO:0000256" key="7">
    <source>
        <dbReference type="RuleBase" id="RU000461"/>
    </source>
</evidence>
<dbReference type="InterPro" id="IPR002401">
    <property type="entry name" value="Cyt_P450_E_grp-I"/>
</dbReference>
<gene>
    <name evidence="8" type="primary">PenC</name>
</gene>
<evidence type="ECO:0000256" key="6">
    <source>
        <dbReference type="PIRSR" id="PIRSR602401-1"/>
    </source>
</evidence>
<keyword evidence="4 6" id="KW-0408">Iron</keyword>
<dbReference type="InterPro" id="IPR017972">
    <property type="entry name" value="Cyt_P450_CS"/>
</dbReference>
<organism evidence="8">
    <name type="scientific">Penicillium steckii</name>
    <dbReference type="NCBI Taxonomy" id="303698"/>
    <lineage>
        <taxon>Eukaryota</taxon>
        <taxon>Fungi</taxon>
        <taxon>Dikarya</taxon>
        <taxon>Ascomycota</taxon>
        <taxon>Pezizomycotina</taxon>
        <taxon>Eurotiomycetes</taxon>
        <taxon>Eurotiomycetidae</taxon>
        <taxon>Eurotiales</taxon>
        <taxon>Aspergillaceae</taxon>
        <taxon>Penicillium</taxon>
    </lineage>
</organism>
<dbReference type="PRINTS" id="PR00463">
    <property type="entry name" value="EP450I"/>
</dbReference>
<dbReference type="PANTHER" id="PTHR24303">
    <property type="entry name" value="HEME-BINDING MONOOXYGENASE FAMILY"/>
    <property type="match status" value="1"/>
</dbReference>
<dbReference type="Pfam" id="PF00067">
    <property type="entry name" value="p450"/>
    <property type="match status" value="1"/>
</dbReference>
<protein>
    <submittedName>
        <fullName evidence="8">PenC</fullName>
    </submittedName>
</protein>
<reference evidence="8" key="1">
    <citation type="journal article" date="2020" name="ChemBioChem">
        <title>Fungal Epithiodiketopiperazines Carrying alpha,beta-Polysulfide Bridges from Penicillium steckii YE, and Their Chemical Interconversion.</title>
        <authorList>
            <person name="Jiang G."/>
            <person name="Zhang P."/>
            <person name="Ratnayake R."/>
            <person name="Yang G."/>
            <person name="Zhang Y."/>
            <person name="Zuo R."/>
            <person name="Powell M."/>
            <person name="Huguet-Tapia J.C."/>
            <person name="Abboud K.A."/>
            <person name="Dang L.H."/>
            <person name="Teplitski M."/>
            <person name="Paul V."/>
            <person name="Xiao R."/>
            <person name="Ahammad K.H."/>
            <person name="Zaman U."/>
            <person name="Hu Z."/>
            <person name="Cao S."/>
            <person name="Luesch H."/>
            <person name="Ding Y."/>
        </authorList>
    </citation>
    <scope>NUCLEOTIDE SEQUENCE</scope>
    <source>
        <strain evidence="8">YE</strain>
    </source>
</reference>
<keyword evidence="2 6" id="KW-0479">Metal-binding</keyword>
<feature type="binding site" description="axial binding residue" evidence="6">
    <location>
        <position position="460"/>
    </location>
    <ligand>
        <name>heme</name>
        <dbReference type="ChEBI" id="CHEBI:30413"/>
    </ligand>
    <ligandPart>
        <name>Fe</name>
        <dbReference type="ChEBI" id="CHEBI:18248"/>
    </ligandPart>
</feature>
<dbReference type="EMBL" id="MT489695">
    <property type="protein sequence ID" value="QPP19381.1"/>
    <property type="molecule type" value="Genomic_DNA"/>
</dbReference>
<dbReference type="SUPFAM" id="SSF48264">
    <property type="entry name" value="Cytochrome P450"/>
    <property type="match status" value="1"/>
</dbReference>
<dbReference type="GO" id="GO:0004497">
    <property type="term" value="F:monooxygenase activity"/>
    <property type="evidence" value="ECO:0007669"/>
    <property type="project" value="UniProtKB-KW"/>
</dbReference>
<dbReference type="InterPro" id="IPR001128">
    <property type="entry name" value="Cyt_P450"/>
</dbReference>
<dbReference type="GO" id="GO:0005506">
    <property type="term" value="F:iron ion binding"/>
    <property type="evidence" value="ECO:0007669"/>
    <property type="project" value="InterPro"/>
</dbReference>
<evidence type="ECO:0000313" key="8">
    <source>
        <dbReference type="EMBL" id="QPP19381.1"/>
    </source>
</evidence>
<proteinExistence type="inferred from homology"/>
<dbReference type="GO" id="GO:0016705">
    <property type="term" value="F:oxidoreductase activity, acting on paired donors, with incorporation or reduction of molecular oxygen"/>
    <property type="evidence" value="ECO:0007669"/>
    <property type="project" value="InterPro"/>
</dbReference>
<evidence type="ECO:0000256" key="5">
    <source>
        <dbReference type="ARBA" id="ARBA00023033"/>
    </source>
</evidence>
<comment type="cofactor">
    <cofactor evidence="1 6">
        <name>heme</name>
        <dbReference type="ChEBI" id="CHEBI:30413"/>
    </cofactor>
</comment>
<evidence type="ECO:0000256" key="1">
    <source>
        <dbReference type="ARBA" id="ARBA00001971"/>
    </source>
</evidence>
<dbReference type="GO" id="GO:0020037">
    <property type="term" value="F:heme binding"/>
    <property type="evidence" value="ECO:0007669"/>
    <property type="project" value="InterPro"/>
</dbReference>
<evidence type="ECO:0000256" key="4">
    <source>
        <dbReference type="ARBA" id="ARBA00023004"/>
    </source>
</evidence>
<dbReference type="CDD" id="cd20615">
    <property type="entry name" value="CYP_GliC-like"/>
    <property type="match status" value="1"/>
</dbReference>